<dbReference type="SUPFAM" id="SSF88659">
    <property type="entry name" value="Sigma3 and sigma4 domains of RNA polymerase sigma factors"/>
    <property type="match status" value="1"/>
</dbReference>
<dbReference type="Pfam" id="PF08281">
    <property type="entry name" value="Sigma70_r4_2"/>
    <property type="match status" value="1"/>
</dbReference>
<dbReference type="GO" id="GO:0006352">
    <property type="term" value="P:DNA-templated transcription initiation"/>
    <property type="evidence" value="ECO:0007669"/>
    <property type="project" value="InterPro"/>
</dbReference>
<dbReference type="GO" id="GO:0016987">
    <property type="term" value="F:sigma factor activity"/>
    <property type="evidence" value="ECO:0007669"/>
    <property type="project" value="InterPro"/>
</dbReference>
<feature type="domain" description="RNA polymerase sigma factor 70 region 4 type 2" evidence="1">
    <location>
        <begin position="1"/>
        <end position="34"/>
    </location>
</feature>
<dbReference type="InterPro" id="IPR013249">
    <property type="entry name" value="RNA_pol_sigma70_r4_t2"/>
</dbReference>
<evidence type="ECO:0000259" key="1">
    <source>
        <dbReference type="Pfam" id="PF08281"/>
    </source>
</evidence>
<organism evidence="2 3">
    <name type="scientific">Candidatus Oscillibacter excrementigallinarum</name>
    <dbReference type="NCBI Taxonomy" id="2838716"/>
    <lineage>
        <taxon>Bacteria</taxon>
        <taxon>Bacillati</taxon>
        <taxon>Bacillota</taxon>
        <taxon>Clostridia</taxon>
        <taxon>Eubacteriales</taxon>
        <taxon>Oscillospiraceae</taxon>
        <taxon>Oscillibacter</taxon>
    </lineage>
</organism>
<feature type="non-terminal residue" evidence="2">
    <location>
        <position position="1"/>
    </location>
</feature>
<reference evidence="2" key="1">
    <citation type="journal article" date="2021" name="PeerJ">
        <title>Extensive microbial diversity within the chicken gut microbiome revealed by metagenomics and culture.</title>
        <authorList>
            <person name="Gilroy R."/>
            <person name="Ravi A."/>
            <person name="Getino M."/>
            <person name="Pursley I."/>
            <person name="Horton D.L."/>
            <person name="Alikhan N.F."/>
            <person name="Baker D."/>
            <person name="Gharbi K."/>
            <person name="Hall N."/>
            <person name="Watson M."/>
            <person name="Adriaenssens E.M."/>
            <person name="Foster-Nyarko E."/>
            <person name="Jarju S."/>
            <person name="Secka A."/>
            <person name="Antonio M."/>
            <person name="Oren A."/>
            <person name="Chaudhuri R.R."/>
            <person name="La Ragione R."/>
            <person name="Hildebrand F."/>
            <person name="Pallen M.J."/>
        </authorList>
    </citation>
    <scope>NUCLEOTIDE SEQUENCE</scope>
    <source>
        <strain evidence="2">ChiBcec18-1249</strain>
    </source>
</reference>
<dbReference type="Gene3D" id="1.10.10.10">
    <property type="entry name" value="Winged helix-like DNA-binding domain superfamily/Winged helix DNA-binding domain"/>
    <property type="match status" value="1"/>
</dbReference>
<sequence length="46" mass="5214">LKCVEEESNREIARRLGLKESTVATRILRGRAMLTEALEKEGYVHG</sequence>
<dbReference type="AlphaFoldDB" id="A0A9D2LHF9"/>
<proteinExistence type="predicted"/>
<dbReference type="Proteomes" id="UP000823824">
    <property type="component" value="Unassembled WGS sequence"/>
</dbReference>
<reference evidence="2" key="2">
    <citation type="submission" date="2021-04" db="EMBL/GenBank/DDBJ databases">
        <authorList>
            <person name="Gilroy R."/>
        </authorList>
    </citation>
    <scope>NUCLEOTIDE SEQUENCE</scope>
    <source>
        <strain evidence="2">ChiBcec18-1249</strain>
    </source>
</reference>
<dbReference type="EMBL" id="DWZJ01000009">
    <property type="protein sequence ID" value="HJB12346.1"/>
    <property type="molecule type" value="Genomic_DNA"/>
</dbReference>
<dbReference type="InterPro" id="IPR013324">
    <property type="entry name" value="RNA_pol_sigma_r3/r4-like"/>
</dbReference>
<dbReference type="InterPro" id="IPR036388">
    <property type="entry name" value="WH-like_DNA-bd_sf"/>
</dbReference>
<protein>
    <recommendedName>
        <fullName evidence="1">RNA polymerase sigma factor 70 region 4 type 2 domain-containing protein</fullName>
    </recommendedName>
</protein>
<comment type="caution">
    <text evidence="2">The sequence shown here is derived from an EMBL/GenBank/DDBJ whole genome shotgun (WGS) entry which is preliminary data.</text>
</comment>
<accession>A0A9D2LHF9</accession>
<evidence type="ECO:0000313" key="2">
    <source>
        <dbReference type="EMBL" id="HJB12346.1"/>
    </source>
</evidence>
<name>A0A9D2LHF9_9FIRM</name>
<evidence type="ECO:0000313" key="3">
    <source>
        <dbReference type="Proteomes" id="UP000823824"/>
    </source>
</evidence>
<gene>
    <name evidence="2" type="ORF">H9787_01380</name>
</gene>
<dbReference type="GO" id="GO:0003677">
    <property type="term" value="F:DNA binding"/>
    <property type="evidence" value="ECO:0007669"/>
    <property type="project" value="InterPro"/>
</dbReference>